<comment type="similarity">
    <text evidence="3">Belongs to the peptidase C56 family. HSP31-like subfamily.</text>
</comment>
<evidence type="ECO:0000256" key="3">
    <source>
        <dbReference type="ARBA" id="ARBA00038493"/>
    </source>
</evidence>
<dbReference type="GO" id="GO:0019243">
    <property type="term" value="P:methylglyoxal catabolic process to D-lactate via S-lactoyl-glutathione"/>
    <property type="evidence" value="ECO:0007669"/>
    <property type="project" value="TreeGrafter"/>
</dbReference>
<feature type="domain" description="DJ-1/PfpI" evidence="4">
    <location>
        <begin position="27"/>
        <end position="222"/>
    </location>
</feature>
<reference evidence="5 6" key="1">
    <citation type="journal article" date="2018" name="Vet. Microbiol.">
        <title>Clonal diversity and geographic distribution of methicillin-resistant Staphylococcus pseudintermedius from Australian animals: Discovery of novel sequence types.</title>
        <authorList>
            <person name="Worthing K.A."/>
            <person name="Abraham S."/>
            <person name="Coombs G.W."/>
            <person name="Pang S."/>
            <person name="Saputra S."/>
            <person name="Jordan D."/>
            <person name="Trott D.J."/>
            <person name="Norris J.M."/>
        </authorList>
    </citation>
    <scope>NUCLEOTIDE SEQUENCE [LARGE SCALE GENOMIC DNA]</scope>
    <source>
        <strain evidence="5 6">ST525 1</strain>
    </source>
</reference>
<dbReference type="SUPFAM" id="SSF52317">
    <property type="entry name" value="Class I glutamine amidotransferase-like"/>
    <property type="match status" value="1"/>
</dbReference>
<accession>A0A317YRU1</accession>
<dbReference type="GO" id="GO:0016740">
    <property type="term" value="F:transferase activity"/>
    <property type="evidence" value="ECO:0007669"/>
    <property type="project" value="UniProtKB-KW"/>
</dbReference>
<comment type="caution">
    <text evidence="5">The sequence shown here is derived from an EMBL/GenBank/DDBJ whole genome shotgun (WGS) entry which is preliminary data.</text>
</comment>
<dbReference type="EMBL" id="QEIT01000050">
    <property type="protein sequence ID" value="PWZ74065.1"/>
    <property type="molecule type" value="Genomic_DNA"/>
</dbReference>
<keyword evidence="5" id="KW-0315">Glutamine amidotransferase</keyword>
<protein>
    <submittedName>
        <fullName evidence="5">Type 1 glutamine amidotransferase domain-containing protein</fullName>
    </submittedName>
</protein>
<dbReference type="AlphaFoldDB" id="A0A317YRU1"/>
<evidence type="ECO:0000256" key="2">
    <source>
        <dbReference type="ARBA" id="ARBA00023239"/>
    </source>
</evidence>
<dbReference type="GO" id="GO:0019172">
    <property type="term" value="F:glyoxalase III activity"/>
    <property type="evidence" value="ECO:0007669"/>
    <property type="project" value="TreeGrafter"/>
</dbReference>
<evidence type="ECO:0000259" key="4">
    <source>
        <dbReference type="Pfam" id="PF01965"/>
    </source>
</evidence>
<dbReference type="Proteomes" id="UP000246800">
    <property type="component" value="Unassembled WGS sequence"/>
</dbReference>
<dbReference type="Gene3D" id="3.40.50.880">
    <property type="match status" value="1"/>
</dbReference>
<organism evidence="5 6">
    <name type="scientific">Staphylococcus pseudintermedius</name>
    <dbReference type="NCBI Taxonomy" id="283734"/>
    <lineage>
        <taxon>Bacteria</taxon>
        <taxon>Bacillati</taxon>
        <taxon>Bacillota</taxon>
        <taxon>Bacilli</taxon>
        <taxon>Bacillales</taxon>
        <taxon>Staphylococcaceae</taxon>
        <taxon>Staphylococcus</taxon>
        <taxon>Staphylococcus intermedius group</taxon>
    </lineage>
</organism>
<dbReference type="CDD" id="cd03141">
    <property type="entry name" value="GATase1_Hsp31_like"/>
    <property type="match status" value="1"/>
</dbReference>
<evidence type="ECO:0000256" key="1">
    <source>
        <dbReference type="ARBA" id="ARBA00023016"/>
    </source>
</evidence>
<keyword evidence="2" id="KW-0456">Lyase</keyword>
<dbReference type="GO" id="GO:0005737">
    <property type="term" value="C:cytoplasm"/>
    <property type="evidence" value="ECO:0007669"/>
    <property type="project" value="TreeGrafter"/>
</dbReference>
<evidence type="ECO:0000313" key="6">
    <source>
        <dbReference type="Proteomes" id="UP000246800"/>
    </source>
</evidence>
<keyword evidence="1" id="KW-0346">Stress response</keyword>
<dbReference type="Pfam" id="PF01965">
    <property type="entry name" value="DJ-1_PfpI"/>
    <property type="match status" value="1"/>
</dbReference>
<keyword evidence="5" id="KW-0808">Transferase</keyword>
<evidence type="ECO:0000313" key="5">
    <source>
        <dbReference type="EMBL" id="PWZ74065.1"/>
    </source>
</evidence>
<dbReference type="RefSeq" id="WP_065353925.1">
    <property type="nucleotide sequence ID" value="NZ_CAJETN010000002.1"/>
</dbReference>
<name>A0A317YRU1_STAPS</name>
<gene>
    <name evidence="5" type="ORF">DD902_09405</name>
</gene>
<dbReference type="InterPro" id="IPR029062">
    <property type="entry name" value="Class_I_gatase-like"/>
</dbReference>
<proteinExistence type="inferred from homology"/>
<sequence>MKKALIVVTNISKYPDTERATGAWFSEVTHFAKDFYDAGYEVDLVSPKGGYVPLDPASLKSEMMTAEDWAYYTDSNYMNQFGHSLSPEEVNPDEYSAIYFAGGHGVVWDLRDNPQLNEIALSIYNNNGVLASVCHGAVGLIDIKENGENIVKGKAVTGFTNSEEQANGTTPYMPYLLEDELVHVGAQFKKDADWQSYAVIDGRIVTGQNPQSGHAVAENVLKLLTK</sequence>
<dbReference type="InterPro" id="IPR002818">
    <property type="entry name" value="DJ-1/PfpI"/>
</dbReference>
<dbReference type="InterPro" id="IPR050325">
    <property type="entry name" value="Prot/Nucl_acid_deglycase"/>
</dbReference>
<dbReference type="PANTHER" id="PTHR48094">
    <property type="entry name" value="PROTEIN/NUCLEIC ACID DEGLYCASE DJ-1-RELATED"/>
    <property type="match status" value="1"/>
</dbReference>
<dbReference type="PANTHER" id="PTHR48094:SF11">
    <property type="entry name" value="GLUTATHIONE-INDEPENDENT GLYOXALASE HSP31-RELATED"/>
    <property type="match status" value="1"/>
</dbReference>